<dbReference type="OrthoDB" id="7281751at2"/>
<reference evidence="1 2" key="2">
    <citation type="journal article" date="2014" name="FEMS Microbiol. Lett.">
        <title>Draft genomic DNA sequence of the facultatively methylotrophic bacterium Acidomonas methanolica type strain MB58.</title>
        <authorList>
            <person name="Higashiura N."/>
            <person name="Hadano H."/>
            <person name="Hirakawa H."/>
            <person name="Matsutani M."/>
            <person name="Takabe S."/>
            <person name="Matsushita K."/>
            <person name="Azuma Y."/>
        </authorList>
    </citation>
    <scope>NUCLEOTIDE SEQUENCE [LARGE SCALE GENOMIC DNA]</scope>
    <source>
        <strain evidence="1 2">MB58</strain>
    </source>
</reference>
<dbReference type="Proteomes" id="UP000019760">
    <property type="component" value="Unassembled WGS sequence"/>
</dbReference>
<dbReference type="EMBL" id="BAND01000002">
    <property type="protein sequence ID" value="GAJ27583.1"/>
    <property type="molecule type" value="Genomic_DNA"/>
</dbReference>
<proteinExistence type="predicted"/>
<evidence type="ECO:0000313" key="2">
    <source>
        <dbReference type="Proteomes" id="UP000019760"/>
    </source>
</evidence>
<reference evidence="2" key="1">
    <citation type="journal article" date="2014" name="FEMS Microbiol. Lett.">
        <title>Draft Genomic DNA Sequence of the Facultatively Methylotrophic Bacterium Acidomonas methanolica type strain MB58.</title>
        <authorList>
            <person name="Higashiura N."/>
            <person name="Hadano H."/>
            <person name="Hirakawa H."/>
            <person name="Matsutani M."/>
            <person name="Takabe S."/>
            <person name="Matsushita K."/>
            <person name="Azuma Y."/>
        </authorList>
    </citation>
    <scope>NUCLEOTIDE SEQUENCE [LARGE SCALE GENOMIC DNA]</scope>
    <source>
        <strain evidence="2">MB58</strain>
    </source>
</reference>
<accession>A0A023D087</accession>
<sequence>MPDSDEPLHRLRHDLRNILSPALLTADILAGHADPSVRKQAETIATAIETATARLRQASQGVKQDGQ</sequence>
<gene>
    <name evidence="1" type="ORF">Amme_002_026</name>
</gene>
<keyword evidence="2" id="KW-1185">Reference proteome</keyword>
<dbReference type="RefSeq" id="WP_042055105.1">
    <property type="nucleotide sequence ID" value="NZ_BAND01000002.1"/>
</dbReference>
<name>A0A023D087_ACIMT</name>
<comment type="caution">
    <text evidence="1">The sequence shown here is derived from an EMBL/GenBank/DDBJ whole genome shotgun (WGS) entry which is preliminary data.</text>
</comment>
<organism evidence="1 2">
    <name type="scientific">Acidomonas methanolica NBRC 104435</name>
    <dbReference type="NCBI Taxonomy" id="1231351"/>
    <lineage>
        <taxon>Bacteria</taxon>
        <taxon>Pseudomonadati</taxon>
        <taxon>Pseudomonadota</taxon>
        <taxon>Alphaproteobacteria</taxon>
        <taxon>Acetobacterales</taxon>
        <taxon>Acetobacteraceae</taxon>
        <taxon>Acidomonas</taxon>
    </lineage>
</organism>
<evidence type="ECO:0000313" key="1">
    <source>
        <dbReference type="EMBL" id="GAJ27583.1"/>
    </source>
</evidence>
<protein>
    <submittedName>
        <fullName evidence="1">Uncharacterized protein</fullName>
    </submittedName>
</protein>
<dbReference type="AlphaFoldDB" id="A0A023D087"/>